<evidence type="ECO:0000259" key="20">
    <source>
        <dbReference type="Pfam" id="PF04548"/>
    </source>
</evidence>
<dbReference type="Proteomes" id="UP000681722">
    <property type="component" value="Unassembled WGS sequence"/>
</dbReference>
<keyword evidence="15" id="KW-0342">GTP-binding</keyword>
<dbReference type="Proteomes" id="UP000663829">
    <property type="component" value="Unassembled WGS sequence"/>
</dbReference>
<dbReference type="EMBL" id="CAJNOQ010005844">
    <property type="protein sequence ID" value="CAF1113730.1"/>
    <property type="molecule type" value="Genomic_DNA"/>
</dbReference>
<keyword evidence="16" id="KW-0472">Membrane</keyword>
<evidence type="ECO:0000256" key="6">
    <source>
        <dbReference type="ARBA" id="ARBA00022640"/>
    </source>
</evidence>
<sequence>MCQSSIHSELVIHLFCFLFFCFCLTKLRGSVLYCRNPVSSCKINYCEPNNSKCGLILLGNSGAGKSFIANILLGEDRFQHAYRPTAVTRKTDSAELTIGDTTYAIFDIPGLIEAKQEQIDLNKTEIEKAFQQRPLSIILFVFRSCGGRILDEDLIAFRAINEAYQFNLTSLIFVLNNLDPKRDSEYEGQTTALLQEILELKQIKLCFLDHIDVRDNEARENYRNELALFILYCTPNTHTKRHQIKLHADNMKQLKQKMKQMQLDFQEQIALRQQEIKELQIEYNTYKKSIETEINNLKQKLAQYEKQKSNCIIL</sequence>
<evidence type="ECO:0000256" key="7">
    <source>
        <dbReference type="ARBA" id="ARBA00022692"/>
    </source>
</evidence>
<accession>A0A814Q2G6</accession>
<evidence type="ECO:0000256" key="2">
    <source>
        <dbReference type="ARBA" id="ARBA00004167"/>
    </source>
</evidence>
<evidence type="ECO:0000256" key="1">
    <source>
        <dbReference type="ARBA" id="ARBA00001946"/>
    </source>
</evidence>
<dbReference type="SUPFAM" id="SSF52540">
    <property type="entry name" value="P-loop containing nucleoside triphosphate hydrolases"/>
    <property type="match status" value="1"/>
</dbReference>
<evidence type="ECO:0000313" key="25">
    <source>
        <dbReference type="Proteomes" id="UP000663829"/>
    </source>
</evidence>
<keyword evidence="14" id="KW-1133">Transmembrane helix</keyword>
<reference evidence="21" key="1">
    <citation type="submission" date="2021-02" db="EMBL/GenBank/DDBJ databases">
        <authorList>
            <person name="Nowell W R."/>
        </authorList>
    </citation>
    <scope>NUCLEOTIDE SEQUENCE</scope>
</reference>
<feature type="domain" description="AIG1-type G" evidence="20">
    <location>
        <begin position="55"/>
        <end position="258"/>
    </location>
</feature>
<dbReference type="PANTHER" id="PTHR10903:SF135">
    <property type="entry name" value="TRANSLOCASE OF CHLOROPLAST 120, CHLOROPLASTIC-RELATED"/>
    <property type="match status" value="1"/>
</dbReference>
<evidence type="ECO:0000313" key="21">
    <source>
        <dbReference type="EMBL" id="CAF1113730.1"/>
    </source>
</evidence>
<name>A0A814Q2G6_9BILA</name>
<keyword evidence="8" id="KW-0479">Metal-binding</keyword>
<comment type="similarity">
    <text evidence="3">Belongs to the TRAFAC class TrmE-Era-EngA-EngB-Septin-like GTPase superfamily. AIG1/Toc34/Toc159-like paraseptin GTPase family. IAN subfamily.</text>
</comment>
<dbReference type="EMBL" id="CAJOBA010046466">
    <property type="protein sequence ID" value="CAF4189816.1"/>
    <property type="molecule type" value="Genomic_DNA"/>
</dbReference>
<keyword evidence="6" id="KW-0934">Plastid</keyword>
<dbReference type="Proteomes" id="UP000682733">
    <property type="component" value="Unassembled WGS sequence"/>
</dbReference>
<evidence type="ECO:0000256" key="17">
    <source>
        <dbReference type="ARBA" id="ARBA00024013"/>
    </source>
</evidence>
<evidence type="ECO:0000256" key="18">
    <source>
        <dbReference type="SAM" id="Coils"/>
    </source>
</evidence>
<protein>
    <recommendedName>
        <fullName evidence="20">AIG1-type G domain-containing protein</fullName>
    </recommendedName>
</protein>
<evidence type="ECO:0000256" key="11">
    <source>
        <dbReference type="ARBA" id="ARBA00022805"/>
    </source>
</evidence>
<gene>
    <name evidence="21" type="ORF">GPM918_LOCUS19357</name>
    <name evidence="22" type="ORF">OVA965_LOCUS32125</name>
    <name evidence="23" type="ORF">SRO942_LOCUS19354</name>
    <name evidence="24" type="ORF">TMI583_LOCUS32978</name>
</gene>
<keyword evidence="13" id="KW-0653">Protein transport</keyword>
<evidence type="ECO:0000256" key="15">
    <source>
        <dbReference type="ARBA" id="ARBA00023134"/>
    </source>
</evidence>
<comment type="subcellular location">
    <subcellularLocation>
        <location evidence="2">Membrane</location>
        <topology evidence="2">Single-pass membrane protein</topology>
    </subcellularLocation>
    <subcellularLocation>
        <location evidence="17">Plastid</location>
        <location evidence="17">Chloroplast outer membrane</location>
    </subcellularLocation>
</comment>
<evidence type="ECO:0000256" key="9">
    <source>
        <dbReference type="ARBA" id="ARBA00022741"/>
    </source>
</evidence>
<dbReference type="GO" id="GO:0046872">
    <property type="term" value="F:metal ion binding"/>
    <property type="evidence" value="ECO:0007669"/>
    <property type="project" value="UniProtKB-KW"/>
</dbReference>
<dbReference type="InterPro" id="IPR027417">
    <property type="entry name" value="P-loop_NTPase"/>
</dbReference>
<dbReference type="Proteomes" id="UP000677228">
    <property type="component" value="Unassembled WGS sequence"/>
</dbReference>
<keyword evidence="25" id="KW-1185">Reference proteome</keyword>
<evidence type="ECO:0000256" key="19">
    <source>
        <dbReference type="SAM" id="SignalP"/>
    </source>
</evidence>
<dbReference type="EMBL" id="CAJNOK010024774">
    <property type="protein sequence ID" value="CAF1381387.1"/>
    <property type="molecule type" value="Genomic_DNA"/>
</dbReference>
<feature type="signal peptide" evidence="19">
    <location>
        <begin position="1"/>
        <end position="29"/>
    </location>
</feature>
<evidence type="ECO:0000313" key="23">
    <source>
        <dbReference type="EMBL" id="CAF3877856.1"/>
    </source>
</evidence>
<dbReference type="InterPro" id="IPR006703">
    <property type="entry name" value="G_AIG1"/>
</dbReference>
<keyword evidence="10" id="KW-0378">Hydrolase</keyword>
<dbReference type="AlphaFoldDB" id="A0A814Q2G6"/>
<dbReference type="GO" id="GO:0015031">
    <property type="term" value="P:protein transport"/>
    <property type="evidence" value="ECO:0007669"/>
    <property type="project" value="UniProtKB-KW"/>
</dbReference>
<evidence type="ECO:0000256" key="16">
    <source>
        <dbReference type="ARBA" id="ARBA00023136"/>
    </source>
</evidence>
<evidence type="ECO:0000256" key="4">
    <source>
        <dbReference type="ARBA" id="ARBA00022448"/>
    </source>
</evidence>
<evidence type="ECO:0000313" key="24">
    <source>
        <dbReference type="EMBL" id="CAF4189816.1"/>
    </source>
</evidence>
<dbReference type="GO" id="GO:0016787">
    <property type="term" value="F:hydrolase activity"/>
    <property type="evidence" value="ECO:0007669"/>
    <property type="project" value="UniProtKB-KW"/>
</dbReference>
<keyword evidence="4" id="KW-0813">Transport</keyword>
<evidence type="ECO:0000256" key="8">
    <source>
        <dbReference type="ARBA" id="ARBA00022723"/>
    </source>
</evidence>
<keyword evidence="19" id="KW-0732">Signal</keyword>
<keyword evidence="18" id="KW-0175">Coiled coil</keyword>
<keyword evidence="5" id="KW-0150">Chloroplast</keyword>
<comment type="caution">
    <text evidence="21">The sequence shown here is derived from an EMBL/GenBank/DDBJ whole genome shotgun (WGS) entry which is preliminary data.</text>
</comment>
<dbReference type="InterPro" id="IPR045058">
    <property type="entry name" value="GIMA/IAN/Toc"/>
</dbReference>
<evidence type="ECO:0000256" key="3">
    <source>
        <dbReference type="ARBA" id="ARBA00008535"/>
    </source>
</evidence>
<evidence type="ECO:0000256" key="14">
    <source>
        <dbReference type="ARBA" id="ARBA00022989"/>
    </source>
</evidence>
<organism evidence="21 25">
    <name type="scientific">Didymodactylos carnosus</name>
    <dbReference type="NCBI Taxonomy" id="1234261"/>
    <lineage>
        <taxon>Eukaryota</taxon>
        <taxon>Metazoa</taxon>
        <taxon>Spiralia</taxon>
        <taxon>Gnathifera</taxon>
        <taxon>Rotifera</taxon>
        <taxon>Eurotatoria</taxon>
        <taxon>Bdelloidea</taxon>
        <taxon>Philodinida</taxon>
        <taxon>Philodinidae</taxon>
        <taxon>Didymodactylos</taxon>
    </lineage>
</organism>
<feature type="chain" id="PRO_5044131977" description="AIG1-type G domain-containing protein" evidence="19">
    <location>
        <begin position="30"/>
        <end position="314"/>
    </location>
</feature>
<evidence type="ECO:0000256" key="10">
    <source>
        <dbReference type="ARBA" id="ARBA00022801"/>
    </source>
</evidence>
<evidence type="ECO:0000256" key="13">
    <source>
        <dbReference type="ARBA" id="ARBA00022927"/>
    </source>
</evidence>
<proteinExistence type="inferred from homology"/>
<keyword evidence="12" id="KW-0460">Magnesium</keyword>
<dbReference type="Gene3D" id="3.40.50.300">
    <property type="entry name" value="P-loop containing nucleotide triphosphate hydrolases"/>
    <property type="match status" value="1"/>
</dbReference>
<dbReference type="GO" id="GO:0005525">
    <property type="term" value="F:GTP binding"/>
    <property type="evidence" value="ECO:0007669"/>
    <property type="project" value="UniProtKB-KW"/>
</dbReference>
<keyword evidence="11" id="KW-1002">Plastid outer membrane</keyword>
<evidence type="ECO:0000313" key="22">
    <source>
        <dbReference type="EMBL" id="CAF1381387.1"/>
    </source>
</evidence>
<feature type="coiled-coil region" evidence="18">
    <location>
        <begin position="244"/>
        <end position="314"/>
    </location>
</feature>
<keyword evidence="9" id="KW-0547">Nucleotide-binding</keyword>
<dbReference type="EMBL" id="CAJOBC010005844">
    <property type="protein sequence ID" value="CAF3877856.1"/>
    <property type="molecule type" value="Genomic_DNA"/>
</dbReference>
<dbReference type="Pfam" id="PF04548">
    <property type="entry name" value="AIG1"/>
    <property type="match status" value="1"/>
</dbReference>
<dbReference type="PANTHER" id="PTHR10903">
    <property type="entry name" value="GTPASE, IMAP FAMILY MEMBER-RELATED"/>
    <property type="match status" value="1"/>
</dbReference>
<dbReference type="OrthoDB" id="8954335at2759"/>
<comment type="cofactor">
    <cofactor evidence="1">
        <name>Mg(2+)</name>
        <dbReference type="ChEBI" id="CHEBI:18420"/>
    </cofactor>
</comment>
<dbReference type="GO" id="GO:0016020">
    <property type="term" value="C:membrane"/>
    <property type="evidence" value="ECO:0007669"/>
    <property type="project" value="UniProtKB-SubCell"/>
</dbReference>
<keyword evidence="7" id="KW-0812">Transmembrane</keyword>
<evidence type="ECO:0000256" key="5">
    <source>
        <dbReference type="ARBA" id="ARBA00022528"/>
    </source>
</evidence>
<evidence type="ECO:0000256" key="12">
    <source>
        <dbReference type="ARBA" id="ARBA00022842"/>
    </source>
</evidence>